<gene>
    <name evidence="2" type="ORF">ACFSKW_23650</name>
</gene>
<name>A0ABW4T0L9_9ACTN</name>
<protein>
    <submittedName>
        <fullName evidence="2">Uncharacterized protein</fullName>
    </submittedName>
</protein>
<evidence type="ECO:0000313" key="3">
    <source>
        <dbReference type="Proteomes" id="UP001597368"/>
    </source>
</evidence>
<reference evidence="3" key="1">
    <citation type="journal article" date="2019" name="Int. J. Syst. Evol. Microbiol.">
        <title>The Global Catalogue of Microorganisms (GCM) 10K type strain sequencing project: providing services to taxonomists for standard genome sequencing and annotation.</title>
        <authorList>
            <consortium name="The Broad Institute Genomics Platform"/>
            <consortium name="The Broad Institute Genome Sequencing Center for Infectious Disease"/>
            <person name="Wu L."/>
            <person name="Ma J."/>
        </authorList>
    </citation>
    <scope>NUCLEOTIDE SEQUENCE [LARGE SCALE GENOMIC DNA]</scope>
    <source>
        <strain evidence="3">ICMP 6774ER</strain>
    </source>
</reference>
<keyword evidence="1" id="KW-0812">Transmembrane</keyword>
<dbReference type="RefSeq" id="WP_379574517.1">
    <property type="nucleotide sequence ID" value="NZ_JBHUFV010000033.1"/>
</dbReference>
<keyword evidence="1" id="KW-1133">Transmembrane helix</keyword>
<accession>A0ABW4T0L9</accession>
<organism evidence="2 3">
    <name type="scientific">Nonomuraea mangrovi</name>
    <dbReference type="NCBI Taxonomy" id="2316207"/>
    <lineage>
        <taxon>Bacteria</taxon>
        <taxon>Bacillati</taxon>
        <taxon>Actinomycetota</taxon>
        <taxon>Actinomycetes</taxon>
        <taxon>Streptosporangiales</taxon>
        <taxon>Streptosporangiaceae</taxon>
        <taxon>Nonomuraea</taxon>
    </lineage>
</organism>
<feature type="transmembrane region" description="Helical" evidence="1">
    <location>
        <begin position="138"/>
        <end position="160"/>
    </location>
</feature>
<feature type="transmembrane region" description="Helical" evidence="1">
    <location>
        <begin position="105"/>
        <end position="132"/>
    </location>
</feature>
<keyword evidence="1" id="KW-0472">Membrane</keyword>
<evidence type="ECO:0000313" key="2">
    <source>
        <dbReference type="EMBL" id="MFD1934467.1"/>
    </source>
</evidence>
<comment type="caution">
    <text evidence="2">The sequence shown here is derived from an EMBL/GenBank/DDBJ whole genome shotgun (WGS) entry which is preliminary data.</text>
</comment>
<sequence length="176" mass="18947">MTRMHQLTELLDALDAQLPAVPYRIRHFPEGEEFVRLGLPDSARSILYVSGDQWICVGEDRSGLISQRCLGRVGEAPEAIVSRLAVPSGPPPPQRSRASRLIRTIAVGVASGIGACVLAAIIIAILVLGNGYGYGSEVVYWTINALAAGIGVGVGFWVAWRYHRAVSRRRKAQGDG</sequence>
<proteinExistence type="predicted"/>
<dbReference type="EMBL" id="JBHUFV010000033">
    <property type="protein sequence ID" value="MFD1934467.1"/>
    <property type="molecule type" value="Genomic_DNA"/>
</dbReference>
<dbReference type="Proteomes" id="UP001597368">
    <property type="component" value="Unassembled WGS sequence"/>
</dbReference>
<evidence type="ECO:0000256" key="1">
    <source>
        <dbReference type="SAM" id="Phobius"/>
    </source>
</evidence>
<keyword evidence="3" id="KW-1185">Reference proteome</keyword>